<protein>
    <submittedName>
        <fullName evidence="1">Uncharacterized protein</fullName>
    </submittedName>
</protein>
<reference evidence="1" key="1">
    <citation type="submission" date="2023-10" db="EMBL/GenBank/DDBJ databases">
        <authorList>
            <person name="Domelevo Entfellner J.-B."/>
        </authorList>
    </citation>
    <scope>NUCLEOTIDE SEQUENCE</scope>
</reference>
<dbReference type="EMBL" id="OY731406">
    <property type="protein sequence ID" value="CAJ1974567.1"/>
    <property type="molecule type" value="Genomic_DNA"/>
</dbReference>
<proteinExistence type="predicted"/>
<sequence length="100" mass="11655">MVIIGSMSSKVKIFSPFFHPFARLHHQHKPSTTLEKPRSKTDRVCNSQLFVLSNKDSPFFQKIVLRRALMAIEGRLSSQRQIFLFFNALGRLLVRLRKVK</sequence>
<dbReference type="AlphaFoldDB" id="A0AA86TPH7"/>
<keyword evidence="2" id="KW-1185">Reference proteome</keyword>
<accession>A0AA86TPH7</accession>
<evidence type="ECO:0000313" key="2">
    <source>
        <dbReference type="Proteomes" id="UP001189624"/>
    </source>
</evidence>
<dbReference type="Proteomes" id="UP001189624">
    <property type="component" value="Chromosome 9"/>
</dbReference>
<dbReference type="Gramene" id="rna-AYBTSS11_LOCUS26647">
    <property type="protein sequence ID" value="CAJ1974567.1"/>
    <property type="gene ID" value="gene-AYBTSS11_LOCUS26647"/>
</dbReference>
<organism evidence="1 2">
    <name type="scientific">Sphenostylis stenocarpa</name>
    <dbReference type="NCBI Taxonomy" id="92480"/>
    <lineage>
        <taxon>Eukaryota</taxon>
        <taxon>Viridiplantae</taxon>
        <taxon>Streptophyta</taxon>
        <taxon>Embryophyta</taxon>
        <taxon>Tracheophyta</taxon>
        <taxon>Spermatophyta</taxon>
        <taxon>Magnoliopsida</taxon>
        <taxon>eudicotyledons</taxon>
        <taxon>Gunneridae</taxon>
        <taxon>Pentapetalae</taxon>
        <taxon>rosids</taxon>
        <taxon>fabids</taxon>
        <taxon>Fabales</taxon>
        <taxon>Fabaceae</taxon>
        <taxon>Papilionoideae</taxon>
        <taxon>50 kb inversion clade</taxon>
        <taxon>NPAAA clade</taxon>
        <taxon>indigoferoid/millettioid clade</taxon>
        <taxon>Phaseoleae</taxon>
        <taxon>Sphenostylis</taxon>
    </lineage>
</organism>
<gene>
    <name evidence="1" type="ORF">AYBTSS11_LOCUS26647</name>
</gene>
<name>A0AA86TPH7_9FABA</name>
<evidence type="ECO:0000313" key="1">
    <source>
        <dbReference type="EMBL" id="CAJ1974567.1"/>
    </source>
</evidence>